<name>A0ABS3ANR7_9PSED</name>
<reference evidence="2 3" key="1">
    <citation type="journal article" date="2021" name="Int. J. Syst. Evol. Microbiol.">
        <title>Pseudomonas piscium sp. nov., Pseudomonas pisciculturae sp. nov., Pseudomonas mucoides sp. nov. and Pseudomonas neuropathica sp. nov. isolated from rainbow trout.</title>
        <authorList>
            <person name="Duman M."/>
            <person name="Mulet M."/>
            <person name="Altun S."/>
            <person name="Saticioglu I.B."/>
            <person name="Gomila M."/>
            <person name="Lalucat J."/>
            <person name="Garcia-Valdes E."/>
        </authorList>
    </citation>
    <scope>NUCLEOTIDE SEQUENCE [LARGE SCALE GENOMIC DNA]</scope>
    <source>
        <strain evidence="2 3">LMG 28632</strain>
    </source>
</reference>
<sequence length="442" mass="47400">MSWSETLLDASFRGVPLDVIDENLQAQRAIAQHGTPYQDGDSVEDLGRGARAFAMRVVLFGTNYEIALQALLAALDTIGPGELVHPIYGSVSVIAYNWSVQHTANRPDYAEVSLQFIEQKPDEPFFKRQFVFVDEASLMLGDEYSWQDGLFDLLASVDSLVADVQGWIGGGWTGLLERALGLPGIGLRLEQLRSQIMGVVSGVVSMAKGDPLSAFDPLVNLAQTPTEIRRAIQDSTPTTSSDLLARGGVPAAVPGASSLTGEAGNAGASLLASARQGQTPSDEALPKAMPADPLAASGMALVVLVITELALSHAQAASVVIEAESEIPTLSPDELESLVNLVRSLIQSAILLQRRLYGIEDALPVIESLRNIAHLVQARARSVILQSPPLILRTVQTPSSLRLLAFRWYSDHSRAAELLRLNPGLTRPYSIPAGEVLRAYAK</sequence>
<dbReference type="InterPro" id="IPR009826">
    <property type="entry name" value="DNA_circ_N"/>
</dbReference>
<accession>A0ABS3ANR7</accession>
<dbReference type="Pfam" id="PF07157">
    <property type="entry name" value="DNA_circ_N"/>
    <property type="match status" value="1"/>
</dbReference>
<feature type="domain" description="DNA circulation N-terminal" evidence="1">
    <location>
        <begin position="7"/>
        <end position="93"/>
    </location>
</feature>
<evidence type="ECO:0000313" key="2">
    <source>
        <dbReference type="EMBL" id="MBN3968552.1"/>
    </source>
</evidence>
<organism evidence="2 3">
    <name type="scientific">Pseudomonas gregormendelii</name>
    <dbReference type="NCBI Taxonomy" id="1628277"/>
    <lineage>
        <taxon>Bacteria</taxon>
        <taxon>Pseudomonadati</taxon>
        <taxon>Pseudomonadota</taxon>
        <taxon>Gammaproteobacteria</taxon>
        <taxon>Pseudomonadales</taxon>
        <taxon>Pseudomonadaceae</taxon>
        <taxon>Pseudomonas</taxon>
    </lineage>
</organism>
<keyword evidence="3" id="KW-1185">Reference proteome</keyword>
<dbReference type="EMBL" id="JADEVO010000057">
    <property type="protein sequence ID" value="MBN3968552.1"/>
    <property type="molecule type" value="Genomic_DNA"/>
</dbReference>
<dbReference type="Proteomes" id="UP000772591">
    <property type="component" value="Unassembled WGS sequence"/>
</dbReference>
<evidence type="ECO:0000259" key="1">
    <source>
        <dbReference type="Pfam" id="PF07157"/>
    </source>
</evidence>
<protein>
    <submittedName>
        <fullName evidence="2">DNA circularization N-terminal domain-containing protein</fullName>
    </submittedName>
</protein>
<proteinExistence type="predicted"/>
<comment type="caution">
    <text evidence="2">The sequence shown here is derived from an EMBL/GenBank/DDBJ whole genome shotgun (WGS) entry which is preliminary data.</text>
</comment>
<gene>
    <name evidence="2" type="ORF">IMW75_25190</name>
</gene>
<evidence type="ECO:0000313" key="3">
    <source>
        <dbReference type="Proteomes" id="UP000772591"/>
    </source>
</evidence>
<dbReference type="RefSeq" id="WP_205894112.1">
    <property type="nucleotide sequence ID" value="NZ_JADEVO010000057.1"/>
</dbReference>